<organism evidence="3 4">
    <name type="scientific">Limnovirga soli</name>
    <dbReference type="NCBI Taxonomy" id="2656915"/>
    <lineage>
        <taxon>Bacteria</taxon>
        <taxon>Pseudomonadati</taxon>
        <taxon>Bacteroidota</taxon>
        <taxon>Chitinophagia</taxon>
        <taxon>Chitinophagales</taxon>
        <taxon>Chitinophagaceae</taxon>
        <taxon>Limnovirga</taxon>
    </lineage>
</organism>
<feature type="signal peptide" evidence="1">
    <location>
        <begin position="1"/>
        <end position="22"/>
    </location>
</feature>
<feature type="domain" description="DUF5107" evidence="2">
    <location>
        <begin position="52"/>
        <end position="357"/>
    </location>
</feature>
<dbReference type="InterPro" id="IPR019734">
    <property type="entry name" value="TPR_rpt"/>
</dbReference>
<protein>
    <submittedName>
        <fullName evidence="3">DUF5107 domain-containing protein</fullName>
    </submittedName>
</protein>
<keyword evidence="1" id="KW-0732">Signal</keyword>
<feature type="chain" id="PRO_5035253122" evidence="1">
    <location>
        <begin position="23"/>
        <end position="1034"/>
    </location>
</feature>
<keyword evidence="4" id="KW-1185">Reference proteome</keyword>
<dbReference type="EMBL" id="WHPF01000007">
    <property type="protein sequence ID" value="NNV55957.1"/>
    <property type="molecule type" value="Genomic_DNA"/>
</dbReference>
<dbReference type="Gene3D" id="1.25.40.10">
    <property type="entry name" value="Tetratricopeptide repeat domain"/>
    <property type="match status" value="2"/>
</dbReference>
<comment type="caution">
    <text evidence="3">The sequence shown here is derived from an EMBL/GenBank/DDBJ whole genome shotgun (WGS) entry which is preliminary data.</text>
</comment>
<evidence type="ECO:0000259" key="2">
    <source>
        <dbReference type="Pfam" id="PF17128"/>
    </source>
</evidence>
<evidence type="ECO:0000313" key="4">
    <source>
        <dbReference type="Proteomes" id="UP000598971"/>
    </source>
</evidence>
<dbReference type="Pfam" id="PF17128">
    <property type="entry name" value="DUF5107"/>
    <property type="match status" value="1"/>
</dbReference>
<evidence type="ECO:0000313" key="3">
    <source>
        <dbReference type="EMBL" id="NNV55957.1"/>
    </source>
</evidence>
<dbReference type="InterPro" id="IPR011990">
    <property type="entry name" value="TPR-like_helical_dom_sf"/>
</dbReference>
<dbReference type="Proteomes" id="UP000598971">
    <property type="component" value="Unassembled WGS sequence"/>
</dbReference>
<dbReference type="AlphaFoldDB" id="A0A8J8FFZ7"/>
<sequence>MKKIIRNSHILLLLLVGQYVNAQHNTTVKEYSKIFTTYPFSDPNPVADPSSKIYPYFRYDGFTNTPVQKAWKVVELENDYLKVMILPEVGGKIWNAIEKSTGRSFVYDNSVVKFRDVAMRGPWTSGGIEPNYGIIGHTPNCATPVDYAIIQKTDGSISCVIGVLDLLTQTPWRLDINLPKDKAYITTSSFWYNGTPMEQAYYTWMNTGIKAKGNLEFIYPGTHYLGHEGEYSDWPVNKENGKTISFYENNDFGGYKSYHVFGKYTDFFGGYWHDDEFGMGRYSTHDDKAGKKIWIWGLSQQGMIWDKILTDTDGQYVEVQSGRLFNQASDNSTLTPFKHQGFAPYTTDSWTEYWFPVKQTHGFVKANNYGALNVKNEKGLLKIYFSALQNINDSFIVSTGSHSIYAKRVQLNTMQQFADSFATTIPLEKITVTIGGTKMVYQAAPEADVVNRPLNAPANFDWNSVYGLYLQGKEDIRLRYFPEAADKLKACLQKDSNFVPALTELATIQYRNLQYQEALANVQKSLSINTYDPAANYYYGLINMQLGNITDAKDGLDIAAQSSEYRSAAYTALSKIYFRQQNFTSAMDYAGKSLITNQYNMDAYELMAIIYRLQNNEAKAGNILNTMLGLDPLNHFAHVEQYLWHTTTASKENISRYITNELPQQTYLALVIKYANLGCTNEALQVIAMAPQDAELAYWKAFLSKQPVDASALTPSLVAPVSSETITILEQLISTNPQWLLKYHLALAWWSRNNTNRAKELFTACNNEPQFAPFYATKAKLFTDDALANLEKAESLSPDEWRYKKAIAEYAIEHNDYARALTISDAFYKKHPDNFIIGMLYARSLLLNKQYAACDALLTKIDIIPFEGATDGRGLYHEAKLMQAVDAMKKKQYKTALNFIKAAKIWPVNLGVGKPYQQDIDERLEDWLTYLCYTKQNNAALAQQALQKLIAFTPKIDNTVRNFLPANNLISAWAYDALQNHAAAEQLLNQWQQKEPSNAIFNWCKTQYETPGKVVNDNVKNESVRIINALLQLP</sequence>
<name>A0A8J8FFZ7_9BACT</name>
<gene>
    <name evidence="3" type="ORF">GD597_10845</name>
</gene>
<reference evidence="3" key="1">
    <citation type="submission" date="2019-10" db="EMBL/GenBank/DDBJ databases">
        <title>Draft genome sequence of Panacibacter sp. KCS-6.</title>
        <authorList>
            <person name="Yim K.J."/>
        </authorList>
    </citation>
    <scope>NUCLEOTIDE SEQUENCE</scope>
    <source>
        <strain evidence="3">KCS-6</strain>
    </source>
</reference>
<dbReference type="RefSeq" id="WP_171607900.1">
    <property type="nucleotide sequence ID" value="NZ_WHPF01000007.1"/>
</dbReference>
<dbReference type="SMART" id="SM00028">
    <property type="entry name" value="TPR"/>
    <property type="match status" value="3"/>
</dbReference>
<dbReference type="SUPFAM" id="SSF48452">
    <property type="entry name" value="TPR-like"/>
    <property type="match status" value="3"/>
</dbReference>
<dbReference type="InterPro" id="IPR033396">
    <property type="entry name" value="DUF5107"/>
</dbReference>
<accession>A0A8J8FFZ7</accession>
<proteinExistence type="predicted"/>
<evidence type="ECO:0000256" key="1">
    <source>
        <dbReference type="SAM" id="SignalP"/>
    </source>
</evidence>